<dbReference type="PANTHER" id="PTHR24201">
    <property type="entry name" value="ANK_REP_REGION DOMAIN-CONTAINING PROTEIN"/>
    <property type="match status" value="1"/>
</dbReference>
<dbReference type="Proteomes" id="UP000011014">
    <property type="component" value="Unassembled WGS sequence"/>
</dbReference>
<evidence type="ECO:0000256" key="2">
    <source>
        <dbReference type="ARBA" id="ARBA00023043"/>
    </source>
</evidence>
<gene>
    <name evidence="4" type="ORF">GSOID_T00002123001</name>
    <name evidence="5" type="ORF">GSOID_T00026829001</name>
</gene>
<dbReference type="InterPro" id="IPR002110">
    <property type="entry name" value="Ankyrin_rpt"/>
</dbReference>
<dbReference type="OrthoDB" id="9995210at2759"/>
<reference evidence="4" key="1">
    <citation type="journal article" date="2010" name="Science">
        <title>Plasticity of animal genome architecture unmasked by rapid evolution of a pelagic tunicate.</title>
        <authorList>
            <person name="Denoeud F."/>
            <person name="Henriet S."/>
            <person name="Mungpakdee S."/>
            <person name="Aury J.M."/>
            <person name="Da Silva C."/>
            <person name="Brinkmann H."/>
            <person name="Mikhaleva J."/>
            <person name="Olsen L.C."/>
            <person name="Jubin C."/>
            <person name="Canestro C."/>
            <person name="Bouquet J.M."/>
            <person name="Danks G."/>
            <person name="Poulain J."/>
            <person name="Campsteijn C."/>
            <person name="Adamski M."/>
            <person name="Cross I."/>
            <person name="Yadetie F."/>
            <person name="Muffato M."/>
            <person name="Louis A."/>
            <person name="Butcher S."/>
            <person name="Tsagkogeorga G."/>
            <person name="Konrad A."/>
            <person name="Singh S."/>
            <person name="Jensen M.F."/>
            <person name="Cong E.H."/>
            <person name="Eikeseth-Otteraa H."/>
            <person name="Noel B."/>
            <person name="Anthouard V."/>
            <person name="Porcel B.M."/>
            <person name="Kachouri-Lafond R."/>
            <person name="Nishino A."/>
            <person name="Ugolini M."/>
            <person name="Chourrout P."/>
            <person name="Nishida H."/>
            <person name="Aasland R."/>
            <person name="Huzurbazar S."/>
            <person name="Westhof E."/>
            <person name="Delsuc F."/>
            <person name="Lehrach H."/>
            <person name="Reinhardt R."/>
            <person name="Weissenbach J."/>
            <person name="Roy S.W."/>
            <person name="Artiguenave F."/>
            <person name="Postlethwait J.H."/>
            <person name="Manak J.R."/>
            <person name="Thompson E.M."/>
            <person name="Jaillon O."/>
            <person name="Du Pasquier L."/>
            <person name="Boudinot P."/>
            <person name="Liberles D.A."/>
            <person name="Volff J.N."/>
            <person name="Philippe H."/>
            <person name="Lenhard B."/>
            <person name="Roest Crollius H."/>
            <person name="Wincker P."/>
            <person name="Chourrout D."/>
        </authorList>
    </citation>
    <scope>NUCLEOTIDE SEQUENCE [LARGE SCALE GENOMIC DNA]</scope>
</reference>
<dbReference type="EMBL" id="FN653025">
    <property type="protein sequence ID" value="CBY18269.1"/>
    <property type="molecule type" value="Genomic_DNA"/>
</dbReference>
<dbReference type="Gene3D" id="1.25.40.20">
    <property type="entry name" value="Ankyrin repeat-containing domain"/>
    <property type="match status" value="1"/>
</dbReference>
<sequence>MILKAGADPNLSSAGQIPLLLAIASGPFDCIPVLLQAGARLDMLDKKKNTAIHYAAIYGHYQSIKFLRQNGADINAQNSLGFTPIMGWRIISQILNYEILEAVANGHELAVQLLLKEGANADISCMDIARHNGFQRISELLADASRSRLFASPGNPSHPAGKHNQQRESVSFKIIKAVKEKMLTFDLGKGRP</sequence>
<dbReference type="PROSITE" id="PS50297">
    <property type="entry name" value="ANK_REP_REGION"/>
    <property type="match status" value="2"/>
</dbReference>
<evidence type="ECO:0000256" key="3">
    <source>
        <dbReference type="PROSITE-ProRule" id="PRU00023"/>
    </source>
</evidence>
<evidence type="ECO:0000313" key="4">
    <source>
        <dbReference type="EMBL" id="CBY18269.1"/>
    </source>
</evidence>
<protein>
    <submittedName>
        <fullName evidence="4">Uncharacterized protein</fullName>
    </submittedName>
</protein>
<keyword evidence="2 3" id="KW-0040">ANK repeat</keyword>
<accession>E4X4Q1</accession>
<keyword evidence="6" id="KW-1185">Reference proteome</keyword>
<dbReference type="Proteomes" id="UP000001307">
    <property type="component" value="Unassembled WGS sequence"/>
</dbReference>
<dbReference type="SUPFAM" id="SSF48403">
    <property type="entry name" value="Ankyrin repeat"/>
    <property type="match status" value="1"/>
</dbReference>
<dbReference type="SMART" id="SM00248">
    <property type="entry name" value="ANK"/>
    <property type="match status" value="3"/>
</dbReference>
<dbReference type="InterPro" id="IPR036770">
    <property type="entry name" value="Ankyrin_rpt-contain_sf"/>
</dbReference>
<name>E4X4Q1_OIKDI</name>
<dbReference type="PROSITE" id="PS50088">
    <property type="entry name" value="ANK_REPEAT"/>
    <property type="match status" value="2"/>
</dbReference>
<evidence type="ECO:0000256" key="1">
    <source>
        <dbReference type="ARBA" id="ARBA00022737"/>
    </source>
</evidence>
<proteinExistence type="predicted"/>
<keyword evidence="1" id="KW-0677">Repeat</keyword>
<feature type="repeat" description="ANK" evidence="3">
    <location>
        <begin position="14"/>
        <end position="46"/>
    </location>
</feature>
<feature type="repeat" description="ANK" evidence="3">
    <location>
        <begin position="47"/>
        <end position="79"/>
    </location>
</feature>
<dbReference type="AlphaFoldDB" id="E4X4Q1"/>
<dbReference type="InterPro" id="IPR050776">
    <property type="entry name" value="Ank_Repeat/CDKN_Inhibitor"/>
</dbReference>
<dbReference type="EMBL" id="FN654578">
    <property type="protein sequence ID" value="CBY35040.1"/>
    <property type="molecule type" value="Genomic_DNA"/>
</dbReference>
<evidence type="ECO:0000313" key="5">
    <source>
        <dbReference type="EMBL" id="CBY35040.1"/>
    </source>
</evidence>
<dbReference type="InParanoid" id="E4X4Q1"/>
<evidence type="ECO:0000313" key="6">
    <source>
        <dbReference type="Proteomes" id="UP000001307"/>
    </source>
</evidence>
<organism evidence="4">
    <name type="scientific">Oikopleura dioica</name>
    <name type="common">Tunicate</name>
    <dbReference type="NCBI Taxonomy" id="34765"/>
    <lineage>
        <taxon>Eukaryota</taxon>
        <taxon>Metazoa</taxon>
        <taxon>Chordata</taxon>
        <taxon>Tunicata</taxon>
        <taxon>Appendicularia</taxon>
        <taxon>Copelata</taxon>
        <taxon>Oikopleuridae</taxon>
        <taxon>Oikopleura</taxon>
    </lineage>
</organism>
<dbReference type="Pfam" id="PF12796">
    <property type="entry name" value="Ank_2"/>
    <property type="match status" value="1"/>
</dbReference>